<proteinExistence type="predicted"/>
<dbReference type="InterPro" id="IPR050939">
    <property type="entry name" value="Olfactory_GPCR1"/>
</dbReference>
<feature type="non-terminal residue" evidence="15">
    <location>
        <position position="96"/>
    </location>
</feature>
<protein>
    <submittedName>
        <fullName evidence="15">Olfactory receptor 10A7-like</fullName>
    </submittedName>
</protein>
<evidence type="ECO:0000256" key="4">
    <source>
        <dbReference type="ARBA" id="ARBA00022692"/>
    </source>
</evidence>
<evidence type="ECO:0000313" key="15">
    <source>
        <dbReference type="EMBL" id="CAH2272548.1"/>
    </source>
</evidence>
<dbReference type="GO" id="GO:0004930">
    <property type="term" value="F:G protein-coupled receptor activity"/>
    <property type="evidence" value="ECO:0007669"/>
    <property type="project" value="UniProtKB-KW"/>
</dbReference>
<keyword evidence="11" id="KW-0325">Glycoprotein</keyword>
<dbReference type="Proteomes" id="UP001295444">
    <property type="component" value="Chromosome 03"/>
</dbReference>
<dbReference type="GO" id="GO:0004984">
    <property type="term" value="F:olfactory receptor activity"/>
    <property type="evidence" value="ECO:0007669"/>
    <property type="project" value="InterPro"/>
</dbReference>
<sequence>MCEDNQTEVTEFVLLGFGHLHKLKILLFTLFLLIYSVILGGNLLILLLVTTTDHLNVPMFYFLQHLALSDMVLATDIIPLMLDVTIKEERTVSRVG</sequence>
<keyword evidence="4 13" id="KW-0812">Transmembrane</keyword>
<evidence type="ECO:0000256" key="8">
    <source>
        <dbReference type="ARBA" id="ARBA00023136"/>
    </source>
</evidence>
<organism evidence="15 16">
    <name type="scientific">Pelobates cultripes</name>
    <name type="common">Western spadefoot toad</name>
    <dbReference type="NCBI Taxonomy" id="61616"/>
    <lineage>
        <taxon>Eukaryota</taxon>
        <taxon>Metazoa</taxon>
        <taxon>Chordata</taxon>
        <taxon>Craniata</taxon>
        <taxon>Vertebrata</taxon>
        <taxon>Euteleostomi</taxon>
        <taxon>Amphibia</taxon>
        <taxon>Batrachia</taxon>
        <taxon>Anura</taxon>
        <taxon>Pelobatoidea</taxon>
        <taxon>Pelobatidae</taxon>
        <taxon>Pelobates</taxon>
    </lineage>
</organism>
<keyword evidence="16" id="KW-1185">Reference proteome</keyword>
<keyword evidence="10 15" id="KW-0675">Receptor</keyword>
<evidence type="ECO:0000256" key="2">
    <source>
        <dbReference type="ARBA" id="ARBA00022475"/>
    </source>
</evidence>
<evidence type="ECO:0000256" key="9">
    <source>
        <dbReference type="ARBA" id="ARBA00023157"/>
    </source>
</evidence>
<dbReference type="PROSITE" id="PS50262">
    <property type="entry name" value="G_PROTEIN_RECEP_F1_2"/>
    <property type="match status" value="1"/>
</dbReference>
<dbReference type="InterPro" id="IPR017452">
    <property type="entry name" value="GPCR_Rhodpsn_7TM"/>
</dbReference>
<feature type="domain" description="G-protein coupled receptors family 1 profile" evidence="14">
    <location>
        <begin position="41"/>
        <end position="96"/>
    </location>
</feature>
<dbReference type="Gene3D" id="1.20.1070.10">
    <property type="entry name" value="Rhodopsin 7-helix transmembrane proteins"/>
    <property type="match status" value="1"/>
</dbReference>
<dbReference type="PANTHER" id="PTHR24242:SF412">
    <property type="entry name" value="OLFACTORY RECEPTOR 10A7-LIKE"/>
    <property type="match status" value="1"/>
</dbReference>
<name>A0AAD1RIW6_PELCU</name>
<keyword evidence="2" id="KW-1003">Cell membrane</keyword>
<dbReference type="PANTHER" id="PTHR24242">
    <property type="entry name" value="G-PROTEIN COUPLED RECEPTOR"/>
    <property type="match status" value="1"/>
</dbReference>
<dbReference type="Pfam" id="PF13853">
    <property type="entry name" value="7tm_4"/>
    <property type="match status" value="1"/>
</dbReference>
<keyword evidence="3" id="KW-0716">Sensory transduction</keyword>
<dbReference type="InterPro" id="IPR000725">
    <property type="entry name" value="Olfact_rcpt"/>
</dbReference>
<evidence type="ECO:0000259" key="14">
    <source>
        <dbReference type="PROSITE" id="PS50262"/>
    </source>
</evidence>
<comment type="subcellular location">
    <subcellularLocation>
        <location evidence="1">Cell membrane</location>
        <topology evidence="1">Multi-pass membrane protein</topology>
    </subcellularLocation>
</comment>
<accession>A0AAD1RIW6</accession>
<evidence type="ECO:0000256" key="3">
    <source>
        <dbReference type="ARBA" id="ARBA00022606"/>
    </source>
</evidence>
<dbReference type="GO" id="GO:0005886">
    <property type="term" value="C:plasma membrane"/>
    <property type="evidence" value="ECO:0007669"/>
    <property type="project" value="UniProtKB-SubCell"/>
</dbReference>
<keyword evidence="9" id="KW-1015">Disulfide bond</keyword>
<evidence type="ECO:0000256" key="10">
    <source>
        <dbReference type="ARBA" id="ARBA00023170"/>
    </source>
</evidence>
<keyword evidence="5" id="KW-0552">Olfaction</keyword>
<evidence type="ECO:0000256" key="12">
    <source>
        <dbReference type="ARBA" id="ARBA00023224"/>
    </source>
</evidence>
<keyword evidence="12" id="KW-0807">Transducer</keyword>
<keyword evidence="6 13" id="KW-1133">Transmembrane helix</keyword>
<evidence type="ECO:0000256" key="1">
    <source>
        <dbReference type="ARBA" id="ARBA00004651"/>
    </source>
</evidence>
<evidence type="ECO:0000256" key="6">
    <source>
        <dbReference type="ARBA" id="ARBA00022989"/>
    </source>
</evidence>
<evidence type="ECO:0000256" key="13">
    <source>
        <dbReference type="SAM" id="Phobius"/>
    </source>
</evidence>
<evidence type="ECO:0000256" key="11">
    <source>
        <dbReference type="ARBA" id="ARBA00023180"/>
    </source>
</evidence>
<keyword evidence="8 13" id="KW-0472">Membrane</keyword>
<reference evidence="15" key="1">
    <citation type="submission" date="2022-03" db="EMBL/GenBank/DDBJ databases">
        <authorList>
            <person name="Alioto T."/>
            <person name="Alioto T."/>
            <person name="Gomez Garrido J."/>
        </authorList>
    </citation>
    <scope>NUCLEOTIDE SEQUENCE</scope>
</reference>
<dbReference type="AlphaFoldDB" id="A0AAD1RIW6"/>
<dbReference type="InterPro" id="IPR000276">
    <property type="entry name" value="GPCR_Rhodpsn"/>
</dbReference>
<evidence type="ECO:0000256" key="5">
    <source>
        <dbReference type="ARBA" id="ARBA00022725"/>
    </source>
</evidence>
<keyword evidence="7" id="KW-0297">G-protein coupled receptor</keyword>
<evidence type="ECO:0000313" key="16">
    <source>
        <dbReference type="Proteomes" id="UP001295444"/>
    </source>
</evidence>
<dbReference type="PRINTS" id="PR00237">
    <property type="entry name" value="GPCRRHODOPSN"/>
</dbReference>
<dbReference type="EMBL" id="OW240914">
    <property type="protein sequence ID" value="CAH2272548.1"/>
    <property type="molecule type" value="Genomic_DNA"/>
</dbReference>
<gene>
    <name evidence="15" type="ORF">PECUL_23A061241</name>
</gene>
<dbReference type="SUPFAM" id="SSF81321">
    <property type="entry name" value="Family A G protein-coupled receptor-like"/>
    <property type="match status" value="1"/>
</dbReference>
<feature type="transmembrane region" description="Helical" evidence="13">
    <location>
        <begin position="25"/>
        <end position="49"/>
    </location>
</feature>
<evidence type="ECO:0000256" key="7">
    <source>
        <dbReference type="ARBA" id="ARBA00023040"/>
    </source>
</evidence>